<feature type="transmembrane region" description="Helical" evidence="1">
    <location>
        <begin position="126"/>
        <end position="146"/>
    </location>
</feature>
<keyword evidence="1" id="KW-1133">Transmembrane helix</keyword>
<gene>
    <name evidence="2" type="ORF">BMW23_0241</name>
</gene>
<accession>A0A2H4UTY5</accession>
<keyword evidence="3" id="KW-1185">Reference proteome</keyword>
<protein>
    <submittedName>
        <fullName evidence="2">Uncharacterized protein</fullName>
    </submittedName>
</protein>
<dbReference type="EMBL" id="MF782455">
    <property type="protein sequence ID" value="ATZ80299.1"/>
    <property type="molecule type" value="Genomic_DNA"/>
</dbReference>
<evidence type="ECO:0000313" key="3">
    <source>
        <dbReference type="Proteomes" id="UP000240325"/>
    </source>
</evidence>
<keyword evidence="1" id="KW-0472">Membrane</keyword>
<name>A0A2H4UTY5_9VIRU</name>
<dbReference type="Proteomes" id="UP000240325">
    <property type="component" value="Segment"/>
</dbReference>
<reference evidence="2" key="1">
    <citation type="journal article" date="2017" name="Elife">
        <title>The kinetoplastid-infecting Bodo saltans virus (BsV), a window into the most abundant giant viruses in the sea.</title>
        <authorList>
            <person name="Deeg C.M."/>
            <person name="Chow C.-E.T."/>
            <person name="Suttle C.A."/>
        </authorList>
    </citation>
    <scope>NUCLEOTIDE SEQUENCE</scope>
    <source>
        <strain evidence="2">NG1</strain>
    </source>
</reference>
<evidence type="ECO:0000313" key="2">
    <source>
        <dbReference type="EMBL" id="ATZ80299.1"/>
    </source>
</evidence>
<organism evidence="2">
    <name type="scientific">Bodo saltans virus</name>
    <dbReference type="NCBI Taxonomy" id="2024608"/>
    <lineage>
        <taxon>Viruses</taxon>
        <taxon>Varidnaviria</taxon>
        <taxon>Bamfordvirae</taxon>
        <taxon>Nucleocytoviricota</taxon>
        <taxon>Megaviricetes</taxon>
        <taxon>Imitervirales</taxon>
        <taxon>Mimiviridae</taxon>
        <taxon>Klosneuvirinae</taxon>
        <taxon>Theiavirus</taxon>
        <taxon>Theiavirus salishense</taxon>
    </lineage>
</organism>
<sequence length="160" mass="18284">MDSYSAIGDSDKMFDDKAPLNIDNLTPRVSDEDMLKYTFAVLIEYDRAVSTGETPNIDPMNQQIVMQLDDGSAVAIPENIQRVAIMKYMELKNKNQPNQQNQVNQVNESQNSFSGSLVPKTRKGKIVTILAIVFLIIIIYALYRYINDEDVMVFNREYTF</sequence>
<evidence type="ECO:0000256" key="1">
    <source>
        <dbReference type="SAM" id="Phobius"/>
    </source>
</evidence>
<proteinExistence type="predicted"/>
<keyword evidence="1" id="KW-0812">Transmembrane</keyword>